<dbReference type="InterPro" id="IPR039282">
    <property type="entry name" value="LSU"/>
</dbReference>
<gene>
    <name evidence="2" type="ORF">A4U43_UnF11930</name>
</gene>
<accession>A0A1R3L563</accession>
<evidence type="ECO:0000313" key="2">
    <source>
        <dbReference type="EMBL" id="ONK54753.1"/>
    </source>
</evidence>
<dbReference type="PANTHER" id="PTHR34283:SF1">
    <property type="entry name" value="PROTEIN RESPONSE TO LOW SULFUR 1"/>
    <property type="match status" value="1"/>
</dbReference>
<evidence type="ECO:0000256" key="1">
    <source>
        <dbReference type="SAM" id="Coils"/>
    </source>
</evidence>
<sequence>MAPTMAMFFADVKIPKITSEDLGLGLGLGYEELRRKNEELEREVRERGAREENMRRELERTRERLRTAEEAEEMLCSQLGDLEAEAVAQAMEFRRRINSGIEAR</sequence>
<organism evidence="2 3">
    <name type="scientific">Asparagus officinalis</name>
    <name type="common">Garden asparagus</name>
    <dbReference type="NCBI Taxonomy" id="4686"/>
    <lineage>
        <taxon>Eukaryota</taxon>
        <taxon>Viridiplantae</taxon>
        <taxon>Streptophyta</taxon>
        <taxon>Embryophyta</taxon>
        <taxon>Tracheophyta</taxon>
        <taxon>Spermatophyta</taxon>
        <taxon>Magnoliopsida</taxon>
        <taxon>Liliopsida</taxon>
        <taxon>Asparagales</taxon>
        <taxon>Asparagaceae</taxon>
        <taxon>Asparagoideae</taxon>
        <taxon>Asparagus</taxon>
    </lineage>
</organism>
<feature type="coiled-coil region" evidence="1">
    <location>
        <begin position="30"/>
        <end position="85"/>
    </location>
</feature>
<dbReference type="EMBL" id="KV864251">
    <property type="protein sequence ID" value="ONK54753.1"/>
    <property type="molecule type" value="Genomic_DNA"/>
</dbReference>
<name>A0A1R3L563_ASPOF</name>
<dbReference type="GO" id="GO:0098869">
    <property type="term" value="P:cellular oxidant detoxification"/>
    <property type="evidence" value="ECO:0007669"/>
    <property type="project" value="InterPro"/>
</dbReference>
<dbReference type="PANTHER" id="PTHR34283">
    <property type="entry name" value="PROTEIN RESPONSE TO LOW SULFUR 1"/>
    <property type="match status" value="1"/>
</dbReference>
<reference evidence="3" key="1">
    <citation type="journal article" date="2017" name="Nat. Commun.">
        <title>The asparagus genome sheds light on the origin and evolution of a young Y chromosome.</title>
        <authorList>
            <person name="Harkess A."/>
            <person name="Zhou J."/>
            <person name="Xu C."/>
            <person name="Bowers J.E."/>
            <person name="Van der Hulst R."/>
            <person name="Ayyampalayam S."/>
            <person name="Mercati F."/>
            <person name="Riccardi P."/>
            <person name="McKain M.R."/>
            <person name="Kakrana A."/>
            <person name="Tang H."/>
            <person name="Ray J."/>
            <person name="Groenendijk J."/>
            <person name="Arikit S."/>
            <person name="Mathioni S.M."/>
            <person name="Nakano M."/>
            <person name="Shan H."/>
            <person name="Telgmann-Rauber A."/>
            <person name="Kanno A."/>
            <person name="Yue Z."/>
            <person name="Chen H."/>
            <person name="Li W."/>
            <person name="Chen Y."/>
            <person name="Xu X."/>
            <person name="Zhang Y."/>
            <person name="Luo S."/>
            <person name="Chen H."/>
            <person name="Gao J."/>
            <person name="Mao Z."/>
            <person name="Pires J.C."/>
            <person name="Luo M."/>
            <person name="Kudrna D."/>
            <person name="Wing R.A."/>
            <person name="Meyers B.C."/>
            <person name="Yi K."/>
            <person name="Kong H."/>
            <person name="Lavrijsen P."/>
            <person name="Sunseri F."/>
            <person name="Falavigna A."/>
            <person name="Ye Y."/>
            <person name="Leebens-Mack J.H."/>
            <person name="Chen G."/>
        </authorList>
    </citation>
    <scope>NUCLEOTIDE SEQUENCE [LARGE SCALE GENOMIC DNA]</scope>
    <source>
        <strain evidence="3">cv. DH0086</strain>
    </source>
</reference>
<protein>
    <submittedName>
        <fullName evidence="2">Uncharacterized protein</fullName>
    </submittedName>
</protein>
<dbReference type="Gramene" id="ONK54753">
    <property type="protein sequence ID" value="ONK54753"/>
    <property type="gene ID" value="A4U43_UnF11930"/>
</dbReference>
<evidence type="ECO:0000313" key="3">
    <source>
        <dbReference type="Proteomes" id="UP000243459"/>
    </source>
</evidence>
<dbReference type="Pfam" id="PF24980">
    <property type="entry name" value="LSU"/>
    <property type="match status" value="1"/>
</dbReference>
<keyword evidence="3" id="KW-1185">Reference proteome</keyword>
<dbReference type="AlphaFoldDB" id="A0A1R3L563"/>
<proteinExistence type="predicted"/>
<dbReference type="Proteomes" id="UP000243459">
    <property type="component" value="Unassembled WGS sequence"/>
</dbReference>
<keyword evidence="1" id="KW-0175">Coiled coil</keyword>